<comment type="caution">
    <text evidence="3">The sequence shown here is derived from an EMBL/GenBank/DDBJ whole genome shotgun (WGS) entry which is preliminary data.</text>
</comment>
<dbReference type="PANTHER" id="PTHR43625">
    <property type="entry name" value="AFLATOXIN B1 ALDEHYDE REDUCTASE"/>
    <property type="match status" value="1"/>
</dbReference>
<evidence type="ECO:0000259" key="2">
    <source>
        <dbReference type="Pfam" id="PF00248"/>
    </source>
</evidence>
<evidence type="ECO:0000313" key="4">
    <source>
        <dbReference type="Proteomes" id="UP000630887"/>
    </source>
</evidence>
<keyword evidence="1" id="KW-0560">Oxidoreductase</keyword>
<dbReference type="InterPro" id="IPR023210">
    <property type="entry name" value="NADP_OxRdtase_dom"/>
</dbReference>
<dbReference type="InterPro" id="IPR050791">
    <property type="entry name" value="Aldo-Keto_reductase"/>
</dbReference>
<dbReference type="Proteomes" id="UP000630887">
    <property type="component" value="Unassembled WGS sequence"/>
</dbReference>
<dbReference type="PANTHER" id="PTHR43625:SF40">
    <property type="entry name" value="ALDO-KETO REDUCTASE YAKC [NADP(+)]"/>
    <property type="match status" value="1"/>
</dbReference>
<dbReference type="AlphaFoldDB" id="A0A8J3L797"/>
<organism evidence="3 4">
    <name type="scientific">Catellatospora coxensis</name>
    <dbReference type="NCBI Taxonomy" id="310354"/>
    <lineage>
        <taxon>Bacteria</taxon>
        <taxon>Bacillati</taxon>
        <taxon>Actinomycetota</taxon>
        <taxon>Actinomycetes</taxon>
        <taxon>Micromonosporales</taxon>
        <taxon>Micromonosporaceae</taxon>
        <taxon>Catellatospora</taxon>
    </lineage>
</organism>
<feature type="domain" description="NADP-dependent oxidoreductase" evidence="2">
    <location>
        <begin position="25"/>
        <end position="317"/>
    </location>
</feature>
<reference evidence="3 4" key="1">
    <citation type="submission" date="2021-01" db="EMBL/GenBank/DDBJ databases">
        <title>Whole genome shotgun sequence of Catellatospora coxensis NBRC 107359.</title>
        <authorList>
            <person name="Komaki H."/>
            <person name="Tamura T."/>
        </authorList>
    </citation>
    <scope>NUCLEOTIDE SEQUENCE [LARGE SCALE GENOMIC DNA]</scope>
    <source>
        <strain evidence="3 4">NBRC 107359</strain>
    </source>
</reference>
<dbReference type="Pfam" id="PF00248">
    <property type="entry name" value="Aldo_ket_red"/>
    <property type="match status" value="1"/>
</dbReference>
<evidence type="ECO:0000313" key="3">
    <source>
        <dbReference type="EMBL" id="GIG09220.1"/>
    </source>
</evidence>
<dbReference type="InterPro" id="IPR036812">
    <property type="entry name" value="NAD(P)_OxRdtase_dom_sf"/>
</dbReference>
<dbReference type="SUPFAM" id="SSF51430">
    <property type="entry name" value="NAD(P)-linked oxidoreductase"/>
    <property type="match status" value="1"/>
</dbReference>
<keyword evidence="4" id="KW-1185">Reference proteome</keyword>
<sequence length="340" mass="35999">MVLGMATDTMTTRPLGTSGPRVSALGLGLMGMSDLYGPADEAESVNTIHAALDAGITLLDTGDFYGMGHNELLLRDALKGRDRDNAVISVKFGALRDATGGWNGVDTRPIAIKNFLAYTLKRLGTDHVDIYRPARLDPNVPIEETVGALADLVKAGYVRHVGLSEVGASTLRRAAAVHPIADLQIEYSLISRGIERDILPTARELGIGITAYGVLSRGLLSGHWSRERATAPGDFRGHLPRFAGDNLDRNLALVEALREVGQDKGASVAQIAVAWALAQGGDIVPLVGARTRARLEESLGALPVVLTETDLARIASAVPAGAVSGDRYDPHSMSALDSER</sequence>
<dbReference type="GO" id="GO:0005737">
    <property type="term" value="C:cytoplasm"/>
    <property type="evidence" value="ECO:0007669"/>
    <property type="project" value="TreeGrafter"/>
</dbReference>
<dbReference type="EMBL" id="BONI01000060">
    <property type="protein sequence ID" value="GIG09220.1"/>
    <property type="molecule type" value="Genomic_DNA"/>
</dbReference>
<accession>A0A8J3L797</accession>
<proteinExistence type="predicted"/>
<protein>
    <submittedName>
        <fullName evidence="3">Aldo/keto reductase</fullName>
    </submittedName>
</protein>
<name>A0A8J3L797_9ACTN</name>
<evidence type="ECO:0000256" key="1">
    <source>
        <dbReference type="ARBA" id="ARBA00023002"/>
    </source>
</evidence>
<dbReference type="Gene3D" id="3.20.20.100">
    <property type="entry name" value="NADP-dependent oxidoreductase domain"/>
    <property type="match status" value="1"/>
</dbReference>
<gene>
    <name evidence="3" type="ORF">Cco03nite_59200</name>
</gene>
<dbReference type="GO" id="GO:0016491">
    <property type="term" value="F:oxidoreductase activity"/>
    <property type="evidence" value="ECO:0007669"/>
    <property type="project" value="UniProtKB-KW"/>
</dbReference>